<reference evidence="7 8" key="1">
    <citation type="submission" date="2024-09" db="EMBL/GenBank/DDBJ databases">
        <authorList>
            <person name="Salinas-Garcia M.A."/>
            <person name="Prieme A."/>
        </authorList>
    </citation>
    <scope>NUCLEOTIDE SEQUENCE [LARGE SCALE GENOMIC DNA]</scope>
    <source>
        <strain evidence="7 8">DSM 21081</strain>
    </source>
</reference>
<evidence type="ECO:0000313" key="7">
    <source>
        <dbReference type="EMBL" id="MFB0834183.1"/>
    </source>
</evidence>
<sequence length="305" mass="31946">MSFNDNTRIDSGRVRDSRGRGGRGGKIAAGGGGILVLLIASLLGINPALLEGLGLGGDTVQEQPADGSGTRAVDECTTGADADARTDCRIVATTQSLDAFWVPYLERYGETLAEPAVEIFADSVSTRCGAASSAVGPFYCPADETAYFDTGFFGELSSRFGSDGGALAEEYVVAHEYGHHVQNHLGTLRNSQEGGTGPRSGAVRVELQADCFAGLWAAHASQTRNAEGETFMEPFTETDLRSALSAAAAVGDDRIQQAATGRVSPEAWTHGSSAQRQAWFLAGYRTGDINRCDTLGAADLDRPAS</sequence>
<evidence type="ECO:0000256" key="1">
    <source>
        <dbReference type="ARBA" id="ARBA00004167"/>
    </source>
</evidence>
<organism evidence="7 8">
    <name type="scientific">Arthrobacter halodurans</name>
    <dbReference type="NCBI Taxonomy" id="516699"/>
    <lineage>
        <taxon>Bacteria</taxon>
        <taxon>Bacillati</taxon>
        <taxon>Actinomycetota</taxon>
        <taxon>Actinomycetes</taxon>
        <taxon>Micrococcales</taxon>
        <taxon>Micrococcaceae</taxon>
        <taxon>Arthrobacter</taxon>
    </lineage>
</organism>
<dbReference type="Pfam" id="PF04228">
    <property type="entry name" value="Zn_peptidase"/>
    <property type="match status" value="1"/>
</dbReference>
<keyword evidence="8" id="KW-1185">Reference proteome</keyword>
<evidence type="ECO:0000256" key="6">
    <source>
        <dbReference type="SAM" id="Phobius"/>
    </source>
</evidence>
<comment type="caution">
    <text evidence="7">The sequence shown here is derived from an EMBL/GenBank/DDBJ whole genome shotgun (WGS) entry which is preliminary data.</text>
</comment>
<name>A0ABV4UKP1_9MICC</name>
<keyword evidence="3 6" id="KW-1133">Transmembrane helix</keyword>
<proteinExistence type="predicted"/>
<gene>
    <name evidence="7" type="ORF">ACETWP_06235</name>
</gene>
<dbReference type="PANTHER" id="PTHR30168:SF0">
    <property type="entry name" value="INNER MEMBRANE PROTEIN"/>
    <property type="match status" value="1"/>
</dbReference>
<evidence type="ECO:0000313" key="8">
    <source>
        <dbReference type="Proteomes" id="UP001575652"/>
    </source>
</evidence>
<dbReference type="Proteomes" id="UP001575652">
    <property type="component" value="Unassembled WGS sequence"/>
</dbReference>
<feature type="compositionally biased region" description="Basic and acidic residues" evidence="5">
    <location>
        <begin position="7"/>
        <end position="19"/>
    </location>
</feature>
<dbReference type="PANTHER" id="PTHR30168">
    <property type="entry name" value="PUTATIVE MEMBRANE PROTEIN YPFJ"/>
    <property type="match status" value="1"/>
</dbReference>
<dbReference type="InterPro" id="IPR007343">
    <property type="entry name" value="Uncharacterised_pept_Zn_put"/>
</dbReference>
<protein>
    <submittedName>
        <fullName evidence="7">Neutral zinc metallopeptidase</fullName>
    </submittedName>
</protein>
<feature type="transmembrane region" description="Helical" evidence="6">
    <location>
        <begin position="27"/>
        <end position="45"/>
    </location>
</feature>
<evidence type="ECO:0000256" key="2">
    <source>
        <dbReference type="ARBA" id="ARBA00022692"/>
    </source>
</evidence>
<accession>A0ABV4UKP1</accession>
<feature type="region of interest" description="Disordered" evidence="5">
    <location>
        <begin position="1"/>
        <end position="24"/>
    </location>
</feature>
<evidence type="ECO:0000256" key="5">
    <source>
        <dbReference type="SAM" id="MobiDB-lite"/>
    </source>
</evidence>
<evidence type="ECO:0000256" key="3">
    <source>
        <dbReference type="ARBA" id="ARBA00022989"/>
    </source>
</evidence>
<comment type="subcellular location">
    <subcellularLocation>
        <location evidence="1">Membrane</location>
        <topology evidence="1">Single-pass membrane protein</topology>
    </subcellularLocation>
</comment>
<keyword evidence="4 6" id="KW-0472">Membrane</keyword>
<dbReference type="EMBL" id="JBHDLJ010000004">
    <property type="protein sequence ID" value="MFB0834183.1"/>
    <property type="molecule type" value="Genomic_DNA"/>
</dbReference>
<evidence type="ECO:0000256" key="4">
    <source>
        <dbReference type="ARBA" id="ARBA00023136"/>
    </source>
</evidence>
<dbReference type="SUPFAM" id="SSF55486">
    <property type="entry name" value="Metalloproteases ('zincins'), catalytic domain"/>
    <property type="match status" value="1"/>
</dbReference>
<dbReference type="RefSeq" id="WP_373971356.1">
    <property type="nucleotide sequence ID" value="NZ_JBHDLJ010000004.1"/>
</dbReference>
<keyword evidence="2 6" id="KW-0812">Transmembrane</keyword>